<dbReference type="InterPro" id="IPR036322">
    <property type="entry name" value="WD40_repeat_dom_sf"/>
</dbReference>
<proteinExistence type="predicted"/>
<dbReference type="GO" id="GO:0000127">
    <property type="term" value="C:transcription factor TFIIIC complex"/>
    <property type="evidence" value="ECO:0007669"/>
    <property type="project" value="TreeGrafter"/>
</dbReference>
<dbReference type="Gene3D" id="2.130.10.10">
    <property type="entry name" value="YVTN repeat-like/Quinoprotein amine dehydrogenase"/>
    <property type="match status" value="1"/>
</dbReference>
<evidence type="ECO:0000313" key="5">
    <source>
        <dbReference type="EMBL" id="TNY18287.1"/>
    </source>
</evidence>
<evidence type="ECO:0000256" key="4">
    <source>
        <dbReference type="SAM" id="MobiDB-lite"/>
    </source>
</evidence>
<dbReference type="InterPro" id="IPR015943">
    <property type="entry name" value="WD40/YVTN_repeat-like_dom_sf"/>
</dbReference>
<dbReference type="InterPro" id="IPR001680">
    <property type="entry name" value="WD40_rpt"/>
</dbReference>
<feature type="compositionally biased region" description="Acidic residues" evidence="4">
    <location>
        <begin position="48"/>
        <end position="62"/>
    </location>
</feature>
<keyword evidence="2" id="KW-0804">Transcription</keyword>
<protein>
    <recommendedName>
        <fullName evidence="7">WD40-repeat-containing domain protein</fullName>
    </recommendedName>
</protein>
<dbReference type="OrthoDB" id="4703at2759"/>
<dbReference type="Proteomes" id="UP000311382">
    <property type="component" value="Unassembled WGS sequence"/>
</dbReference>
<dbReference type="PANTHER" id="PTHR15052">
    <property type="entry name" value="RNA POLYMERASE III TRANSCRIPTION INITIATION FACTOR COMPLEX SUBUNIT"/>
    <property type="match status" value="1"/>
</dbReference>
<evidence type="ECO:0000256" key="3">
    <source>
        <dbReference type="ARBA" id="ARBA00023242"/>
    </source>
</evidence>
<dbReference type="InterPro" id="IPR052416">
    <property type="entry name" value="GTF3C_component"/>
</dbReference>
<accession>A0A5C5FN56</accession>
<evidence type="ECO:0000256" key="1">
    <source>
        <dbReference type="ARBA" id="ARBA00004123"/>
    </source>
</evidence>
<dbReference type="AlphaFoldDB" id="A0A5C5FN56"/>
<comment type="subcellular location">
    <subcellularLocation>
        <location evidence="1">Nucleus</location>
    </subcellularLocation>
</comment>
<reference evidence="5 6" key="1">
    <citation type="submission" date="2019-03" db="EMBL/GenBank/DDBJ databases">
        <title>Rhodosporidium diobovatum UCD-FST 08-225 genome sequencing, assembly, and annotation.</title>
        <authorList>
            <person name="Fakankun I.U."/>
            <person name="Fristensky B."/>
            <person name="Levin D.B."/>
        </authorList>
    </citation>
    <scope>NUCLEOTIDE SEQUENCE [LARGE SCALE GENOMIC DNA]</scope>
    <source>
        <strain evidence="5 6">UCD-FST 08-225</strain>
    </source>
</reference>
<dbReference type="PANTHER" id="PTHR15052:SF2">
    <property type="entry name" value="GENERAL TRANSCRIPTION FACTOR 3C POLYPEPTIDE 2"/>
    <property type="match status" value="1"/>
</dbReference>
<evidence type="ECO:0008006" key="7">
    <source>
        <dbReference type="Google" id="ProtNLM"/>
    </source>
</evidence>
<dbReference type="GO" id="GO:0006383">
    <property type="term" value="P:transcription by RNA polymerase III"/>
    <property type="evidence" value="ECO:0007669"/>
    <property type="project" value="TreeGrafter"/>
</dbReference>
<comment type="caution">
    <text evidence="5">The sequence shown here is derived from an EMBL/GenBank/DDBJ whole genome shotgun (WGS) entry which is preliminary data.</text>
</comment>
<gene>
    <name evidence="5" type="ORF">DMC30DRAFT_62850</name>
</gene>
<evidence type="ECO:0000256" key="2">
    <source>
        <dbReference type="ARBA" id="ARBA00023163"/>
    </source>
</evidence>
<dbReference type="STRING" id="5288.A0A5C5FN56"/>
<dbReference type="SMART" id="SM00320">
    <property type="entry name" value="WD40"/>
    <property type="match status" value="3"/>
</dbReference>
<keyword evidence="6" id="KW-1185">Reference proteome</keyword>
<evidence type="ECO:0000313" key="6">
    <source>
        <dbReference type="Proteomes" id="UP000311382"/>
    </source>
</evidence>
<organism evidence="5 6">
    <name type="scientific">Rhodotorula diobovata</name>
    <dbReference type="NCBI Taxonomy" id="5288"/>
    <lineage>
        <taxon>Eukaryota</taxon>
        <taxon>Fungi</taxon>
        <taxon>Dikarya</taxon>
        <taxon>Basidiomycota</taxon>
        <taxon>Pucciniomycotina</taxon>
        <taxon>Microbotryomycetes</taxon>
        <taxon>Sporidiobolales</taxon>
        <taxon>Sporidiobolaceae</taxon>
        <taxon>Rhodotorula</taxon>
    </lineage>
</organism>
<feature type="region of interest" description="Disordered" evidence="4">
    <location>
        <begin position="24"/>
        <end position="68"/>
    </location>
</feature>
<name>A0A5C5FN56_9BASI</name>
<dbReference type="SUPFAM" id="SSF50978">
    <property type="entry name" value="WD40 repeat-like"/>
    <property type="match status" value="1"/>
</dbReference>
<sequence>MRLELGLCLEGVGECWAAEWCPRGGRGARKSESTGRGKGKGKGRADGDGDAMELDGAEEDDNDASRTTGGDKVGLVAAVFADGSAAILVVPDPTTVRAALGVDDDETAYVKAEPLVRLRVPETGICSVAWGGHEVLAAGCLNGYIAVWRVGGVLRSGQPPDRPPRPTHYFAAHAALVRQLVFVSTPPPHLAARAAHDLDAAPTGIVSVGYDGSAVLSDLREPGGGASVLTHERSALYTVAYSAHTGMAYTLDADDRVKALGLKPSMQGNEGRVTIHRGAIWSIAASPHHATVLSASLDGSAMLSSGVRALRKRRLRGHYLTRMYRLEVEYRTALDPYNPYSVKGGTAPLERSTAAWPAEQAVTAAAWHPAIACAPLCATGTAIGLGRVDWAEGGQTPAAAA</sequence>
<dbReference type="EMBL" id="SOZI01000146">
    <property type="protein sequence ID" value="TNY18287.1"/>
    <property type="molecule type" value="Genomic_DNA"/>
</dbReference>
<dbReference type="GO" id="GO:0005634">
    <property type="term" value="C:nucleus"/>
    <property type="evidence" value="ECO:0007669"/>
    <property type="project" value="UniProtKB-SubCell"/>
</dbReference>
<keyword evidence="3" id="KW-0539">Nucleus</keyword>